<proteinExistence type="predicted"/>
<evidence type="ECO:0000313" key="2">
    <source>
        <dbReference type="Proteomes" id="UP000236291"/>
    </source>
</evidence>
<name>A0A2K3MW80_TRIPR</name>
<dbReference type="Proteomes" id="UP000236291">
    <property type="component" value="Unassembled WGS sequence"/>
</dbReference>
<sequence>MPEYGCRKMRHAHERANLVTARGTQRRGRSGACGGIRRWKDNRGALWRISRRYVVVHGGGSH</sequence>
<dbReference type="EMBL" id="ASHM01013096">
    <property type="protein sequence ID" value="PNX95068.1"/>
    <property type="molecule type" value="Genomic_DNA"/>
</dbReference>
<comment type="caution">
    <text evidence="1">The sequence shown here is derived from an EMBL/GenBank/DDBJ whole genome shotgun (WGS) entry which is preliminary data.</text>
</comment>
<evidence type="ECO:0000313" key="1">
    <source>
        <dbReference type="EMBL" id="PNX95068.1"/>
    </source>
</evidence>
<reference evidence="1 2" key="2">
    <citation type="journal article" date="2017" name="Front. Plant Sci.">
        <title>Gene Classification and Mining of Molecular Markers Useful in Red Clover (Trifolium pratense) Breeding.</title>
        <authorList>
            <person name="Istvanek J."/>
            <person name="Dluhosova J."/>
            <person name="Dluhos P."/>
            <person name="Patkova L."/>
            <person name="Nedelnik J."/>
            <person name="Repkova J."/>
        </authorList>
    </citation>
    <scope>NUCLEOTIDE SEQUENCE [LARGE SCALE GENOMIC DNA]</scope>
    <source>
        <strain evidence="2">cv. Tatra</strain>
        <tissue evidence="1">Young leaves</tissue>
    </source>
</reference>
<accession>A0A2K3MW80</accession>
<reference evidence="1 2" key="1">
    <citation type="journal article" date="2014" name="Am. J. Bot.">
        <title>Genome assembly and annotation for red clover (Trifolium pratense; Fabaceae).</title>
        <authorList>
            <person name="Istvanek J."/>
            <person name="Jaros M."/>
            <person name="Krenek A."/>
            <person name="Repkova J."/>
        </authorList>
    </citation>
    <scope>NUCLEOTIDE SEQUENCE [LARGE SCALE GENOMIC DNA]</scope>
    <source>
        <strain evidence="2">cv. Tatra</strain>
        <tissue evidence="1">Young leaves</tissue>
    </source>
</reference>
<gene>
    <name evidence="1" type="ORF">L195_g018250</name>
</gene>
<dbReference type="AlphaFoldDB" id="A0A2K3MW80"/>
<protein>
    <submittedName>
        <fullName evidence="1">Uncharacterized protein</fullName>
    </submittedName>
</protein>
<organism evidence="1 2">
    <name type="scientific">Trifolium pratense</name>
    <name type="common">Red clover</name>
    <dbReference type="NCBI Taxonomy" id="57577"/>
    <lineage>
        <taxon>Eukaryota</taxon>
        <taxon>Viridiplantae</taxon>
        <taxon>Streptophyta</taxon>
        <taxon>Embryophyta</taxon>
        <taxon>Tracheophyta</taxon>
        <taxon>Spermatophyta</taxon>
        <taxon>Magnoliopsida</taxon>
        <taxon>eudicotyledons</taxon>
        <taxon>Gunneridae</taxon>
        <taxon>Pentapetalae</taxon>
        <taxon>rosids</taxon>
        <taxon>fabids</taxon>
        <taxon>Fabales</taxon>
        <taxon>Fabaceae</taxon>
        <taxon>Papilionoideae</taxon>
        <taxon>50 kb inversion clade</taxon>
        <taxon>NPAAA clade</taxon>
        <taxon>Hologalegina</taxon>
        <taxon>IRL clade</taxon>
        <taxon>Trifolieae</taxon>
        <taxon>Trifolium</taxon>
    </lineage>
</organism>